<dbReference type="AlphaFoldDB" id="A0A0B0MR52"/>
<accession>A0A0B0MR52</accession>
<keyword evidence="2" id="KW-1185">Reference proteome</keyword>
<reference evidence="2" key="1">
    <citation type="submission" date="2014-09" db="EMBL/GenBank/DDBJ databases">
        <authorList>
            <person name="Mudge J."/>
            <person name="Ramaraj T."/>
            <person name="Lindquist I.E."/>
            <person name="Bharti A.K."/>
            <person name="Sundararajan A."/>
            <person name="Cameron C.T."/>
            <person name="Woodward J.E."/>
            <person name="May G.D."/>
            <person name="Brubaker C."/>
            <person name="Broadhvest J."/>
            <person name="Wilkins T.A."/>
        </authorList>
    </citation>
    <scope>NUCLEOTIDE SEQUENCE</scope>
    <source>
        <strain evidence="2">cv. AKA8401</strain>
    </source>
</reference>
<dbReference type="EMBL" id="JRRC01191084">
    <property type="protein sequence ID" value="KHG01416.1"/>
    <property type="molecule type" value="Genomic_DNA"/>
</dbReference>
<comment type="caution">
    <text evidence="1">The sequence shown here is derived from an EMBL/GenBank/DDBJ whole genome shotgun (WGS) entry which is preliminary data.</text>
</comment>
<evidence type="ECO:0000313" key="2">
    <source>
        <dbReference type="Proteomes" id="UP000032142"/>
    </source>
</evidence>
<dbReference type="Proteomes" id="UP000032142">
    <property type="component" value="Unassembled WGS sequence"/>
</dbReference>
<proteinExistence type="predicted"/>
<gene>
    <name evidence="1" type="ORF">F383_02824</name>
</gene>
<name>A0A0B0MR52_GOSAR</name>
<protein>
    <submittedName>
        <fullName evidence="1">Uncharacterized protein</fullName>
    </submittedName>
</protein>
<sequence>MQRSGIENYQPALQQKSAQSQNNLIYIITCTY</sequence>
<evidence type="ECO:0000313" key="1">
    <source>
        <dbReference type="EMBL" id="KHG01416.1"/>
    </source>
</evidence>
<organism evidence="1 2">
    <name type="scientific">Gossypium arboreum</name>
    <name type="common">Tree cotton</name>
    <name type="synonym">Gossypium nanking</name>
    <dbReference type="NCBI Taxonomy" id="29729"/>
    <lineage>
        <taxon>Eukaryota</taxon>
        <taxon>Viridiplantae</taxon>
        <taxon>Streptophyta</taxon>
        <taxon>Embryophyta</taxon>
        <taxon>Tracheophyta</taxon>
        <taxon>Spermatophyta</taxon>
        <taxon>Magnoliopsida</taxon>
        <taxon>eudicotyledons</taxon>
        <taxon>Gunneridae</taxon>
        <taxon>Pentapetalae</taxon>
        <taxon>rosids</taxon>
        <taxon>malvids</taxon>
        <taxon>Malvales</taxon>
        <taxon>Malvaceae</taxon>
        <taxon>Malvoideae</taxon>
        <taxon>Gossypium</taxon>
    </lineage>
</organism>